<feature type="region of interest" description="Disordered" evidence="6">
    <location>
        <begin position="333"/>
        <end position="442"/>
    </location>
</feature>
<dbReference type="Proteomes" id="UP000249324">
    <property type="component" value="Unassembled WGS sequence"/>
</dbReference>
<dbReference type="GO" id="GO:0003677">
    <property type="term" value="F:DNA binding"/>
    <property type="evidence" value="ECO:0007669"/>
    <property type="project" value="UniProtKB-KW"/>
</dbReference>
<dbReference type="InterPro" id="IPR013249">
    <property type="entry name" value="RNA_pol_sigma70_r4_t2"/>
</dbReference>
<keyword evidence="2" id="KW-0805">Transcription regulation</keyword>
<dbReference type="PANTHER" id="PTHR43133">
    <property type="entry name" value="RNA POLYMERASE ECF-TYPE SIGMA FACTO"/>
    <property type="match status" value="1"/>
</dbReference>
<comment type="similarity">
    <text evidence="1">Belongs to the sigma-70 factor family. ECF subfamily.</text>
</comment>
<comment type="caution">
    <text evidence="10">The sequence shown here is derived from an EMBL/GenBank/DDBJ whole genome shotgun (WGS) entry which is preliminary data.</text>
</comment>
<feature type="domain" description="RNA polymerase sigma factor 70 region 4 type 2" evidence="8">
    <location>
        <begin position="138"/>
        <end position="187"/>
    </location>
</feature>
<feature type="compositionally biased region" description="Low complexity" evidence="6">
    <location>
        <begin position="352"/>
        <end position="362"/>
    </location>
</feature>
<evidence type="ECO:0000259" key="8">
    <source>
        <dbReference type="Pfam" id="PF08281"/>
    </source>
</evidence>
<dbReference type="SUPFAM" id="SSF88659">
    <property type="entry name" value="Sigma3 and sigma4 domains of RNA polymerase sigma factors"/>
    <property type="match status" value="1"/>
</dbReference>
<evidence type="ECO:0000313" key="10">
    <source>
        <dbReference type="EMBL" id="MFO7192642.1"/>
    </source>
</evidence>
<dbReference type="InterPro" id="IPR039425">
    <property type="entry name" value="RNA_pol_sigma-70-like"/>
</dbReference>
<feature type="compositionally biased region" description="Low complexity" evidence="6">
    <location>
        <begin position="722"/>
        <end position="739"/>
    </location>
</feature>
<dbReference type="InterPro" id="IPR007627">
    <property type="entry name" value="RNA_pol_sigma70_r2"/>
</dbReference>
<gene>
    <name evidence="10" type="ORF">DIU77_010420</name>
</gene>
<sequence>MTTAPTGGTEQHGPSDAELIAAVRNGNTSAYGTLYERHVGAAYNLARQLARSNAEADDLVAEAFAKLLDTLRAGKGPDSAFRAYLLTSLRHVAYDKARREKRIDLNEDMSEVTGALGGALTVPFSDTAVAGLERSMAAQAFARLPERWQMVLWHTEIEQQTPAELAPLLGLSPNAVSALAYRAREALRQAYLQVHLTETAAERCRATADRLGAWTRDGLSKRERAQVENHLDNCADCRALAAELADINGALRAVVAPLVLGGAALGYLALASSAKAAAATAGAAAATTGVAAASSSGGAAATAAASAPRQLLGVGASGAAVVAAVAVALASGGPQPVPHAQPQAQPTPPAVQAPNNTPQANEPAPPPERPQPQPPAPQTTPGPRPDSPQPPPPAPRPKPPPAEQPLPADITVEPPGGSIELVPGGGPTDLPITVRNDGGRKSEPVTVTLTLPRGVSAVDQPGGGGTPGGATSAALPRLAAASAPGDVVKCPGGTGEVTCRTPDGLAPQASATLVFRLVADESVRDGQITGTVSSGTTTTLKIRIPVRVEAKDGVAIDVSAHLWYVSATVTNTGRTTKQATVTIDHPMLVDDWSALGFDCLSGASATTCRSHRPLAPGTSARLLVPLLHSGFPASVTVTARIGDARASQTVRPWCLFACVPNLVPQQVPGTGTTTPAESGTPARPTVPAPAASGKPSSPVRPTPPQPPSSRPPSPPELKPDGPSSTKPSSPARPPSSSRPGWQPTWERPNPKPRSGHGTDLFDRWLPW</sequence>
<evidence type="ECO:0000256" key="3">
    <source>
        <dbReference type="ARBA" id="ARBA00023082"/>
    </source>
</evidence>
<evidence type="ECO:0000256" key="5">
    <source>
        <dbReference type="ARBA" id="ARBA00023163"/>
    </source>
</evidence>
<proteinExistence type="inferred from homology"/>
<evidence type="ECO:0000256" key="2">
    <source>
        <dbReference type="ARBA" id="ARBA00023015"/>
    </source>
</evidence>
<feature type="compositionally biased region" description="Pro residues" evidence="6">
    <location>
        <begin position="698"/>
        <end position="716"/>
    </location>
</feature>
<dbReference type="PANTHER" id="PTHR43133:SF8">
    <property type="entry name" value="RNA POLYMERASE SIGMA FACTOR HI_1459-RELATED"/>
    <property type="match status" value="1"/>
</dbReference>
<dbReference type="AlphaFoldDB" id="A0ABD6FFF6"/>
<dbReference type="InterPro" id="IPR027383">
    <property type="entry name" value="Znf_put"/>
</dbReference>
<feature type="region of interest" description="Disordered" evidence="6">
    <location>
        <begin position="668"/>
        <end position="767"/>
    </location>
</feature>
<dbReference type="Gene3D" id="1.10.10.10">
    <property type="entry name" value="Winged helix-like DNA-binding domain superfamily/Winged helix DNA-binding domain"/>
    <property type="match status" value="1"/>
</dbReference>
<dbReference type="Pfam" id="PF08281">
    <property type="entry name" value="Sigma70_r4_2"/>
    <property type="match status" value="1"/>
</dbReference>
<dbReference type="GO" id="GO:0016987">
    <property type="term" value="F:sigma factor activity"/>
    <property type="evidence" value="ECO:0007669"/>
    <property type="project" value="UniProtKB-KW"/>
</dbReference>
<feature type="compositionally biased region" description="Pro residues" evidence="6">
    <location>
        <begin position="335"/>
        <end position="351"/>
    </location>
</feature>
<feature type="domain" description="RNA polymerase sigma-70 region 2" evidence="7">
    <location>
        <begin position="34"/>
        <end position="102"/>
    </location>
</feature>
<dbReference type="InterPro" id="IPR014284">
    <property type="entry name" value="RNA_pol_sigma-70_dom"/>
</dbReference>
<accession>A0ABD6FFF6</accession>
<dbReference type="EMBL" id="QGUI02000116">
    <property type="protein sequence ID" value="MFO7192642.1"/>
    <property type="molecule type" value="Genomic_DNA"/>
</dbReference>
<dbReference type="InterPro" id="IPR013325">
    <property type="entry name" value="RNA_pol_sigma_r2"/>
</dbReference>
<dbReference type="Gene3D" id="1.10.1740.10">
    <property type="match status" value="1"/>
</dbReference>
<keyword evidence="3" id="KW-0731">Sigma factor</keyword>
<keyword evidence="4" id="KW-0238">DNA-binding</keyword>
<dbReference type="NCBIfam" id="TIGR02937">
    <property type="entry name" value="sigma70-ECF"/>
    <property type="match status" value="1"/>
</dbReference>
<evidence type="ECO:0000256" key="4">
    <source>
        <dbReference type="ARBA" id="ARBA00023125"/>
    </source>
</evidence>
<feature type="compositionally biased region" description="Low complexity" evidence="6">
    <location>
        <begin position="668"/>
        <end position="697"/>
    </location>
</feature>
<evidence type="ECO:0000259" key="9">
    <source>
        <dbReference type="Pfam" id="PF13490"/>
    </source>
</evidence>
<dbReference type="InterPro" id="IPR036388">
    <property type="entry name" value="WH-like_DNA-bd_sf"/>
</dbReference>
<reference evidence="10 11" key="1">
    <citation type="journal article" date="2021" name="BMC Genomics">
        <title>Genome-resolved metagenome and metatranscriptome analyses of thermophilic composting reveal key bacterial players and their metabolic interactions.</title>
        <authorList>
            <person name="Braga L.P.P."/>
            <person name="Pereira R.V."/>
            <person name="Martins L.F."/>
            <person name="Moura L.M.S."/>
            <person name="Sanchez F.B."/>
            <person name="Patane J.S.L."/>
            <person name="da Silva A.M."/>
            <person name="Setubal J.C."/>
        </authorList>
    </citation>
    <scope>NUCLEOTIDE SEQUENCE [LARGE SCALE GENOMIC DNA]</scope>
    <source>
        <strain evidence="10">ZC4RG45</strain>
    </source>
</reference>
<evidence type="ECO:0000259" key="7">
    <source>
        <dbReference type="Pfam" id="PF04542"/>
    </source>
</evidence>
<evidence type="ECO:0000256" key="6">
    <source>
        <dbReference type="SAM" id="MobiDB-lite"/>
    </source>
</evidence>
<evidence type="ECO:0000313" key="11">
    <source>
        <dbReference type="Proteomes" id="UP000249324"/>
    </source>
</evidence>
<dbReference type="CDD" id="cd06171">
    <property type="entry name" value="Sigma70_r4"/>
    <property type="match status" value="1"/>
</dbReference>
<keyword evidence="5" id="KW-0804">Transcription</keyword>
<evidence type="ECO:0000256" key="1">
    <source>
        <dbReference type="ARBA" id="ARBA00010641"/>
    </source>
</evidence>
<feature type="domain" description="Putative zinc-finger" evidence="9">
    <location>
        <begin position="204"/>
        <end position="238"/>
    </location>
</feature>
<dbReference type="Pfam" id="PF13490">
    <property type="entry name" value="zf-HC2"/>
    <property type="match status" value="1"/>
</dbReference>
<feature type="compositionally biased region" description="Pro residues" evidence="6">
    <location>
        <begin position="363"/>
        <end position="404"/>
    </location>
</feature>
<dbReference type="Pfam" id="PF04542">
    <property type="entry name" value="Sigma70_r2"/>
    <property type="match status" value="1"/>
</dbReference>
<dbReference type="Gene3D" id="1.10.10.1320">
    <property type="entry name" value="Anti-sigma factor, zinc-finger domain"/>
    <property type="match status" value="1"/>
</dbReference>
<organism evidence="10 11">
    <name type="scientific">Thermocrispum agreste</name>
    <dbReference type="NCBI Taxonomy" id="37925"/>
    <lineage>
        <taxon>Bacteria</taxon>
        <taxon>Bacillati</taxon>
        <taxon>Actinomycetota</taxon>
        <taxon>Actinomycetes</taxon>
        <taxon>Pseudonocardiales</taxon>
        <taxon>Pseudonocardiaceae</taxon>
        <taxon>Thermocrispum</taxon>
    </lineage>
</organism>
<dbReference type="InterPro" id="IPR013324">
    <property type="entry name" value="RNA_pol_sigma_r3/r4-like"/>
</dbReference>
<name>A0ABD6FFF6_9PSEU</name>
<dbReference type="InterPro" id="IPR041916">
    <property type="entry name" value="Anti_sigma_zinc_sf"/>
</dbReference>
<protein>
    <submittedName>
        <fullName evidence="10">Sigma-70 family RNA polymerase sigma factor</fullName>
    </submittedName>
</protein>
<dbReference type="SUPFAM" id="SSF88946">
    <property type="entry name" value="Sigma2 domain of RNA polymerase sigma factors"/>
    <property type="match status" value="1"/>
</dbReference>